<name>A0A7I5ECK7_HAECO</name>
<reference evidence="4" key="1">
    <citation type="submission" date="2020-12" db="UniProtKB">
        <authorList>
            <consortium name="WormBaseParasite"/>
        </authorList>
    </citation>
    <scope>IDENTIFICATION</scope>
    <source>
        <strain evidence="4">MHco3</strain>
    </source>
</reference>
<dbReference type="InterPro" id="IPR013320">
    <property type="entry name" value="ConA-like_dom_sf"/>
</dbReference>
<evidence type="ECO:0000259" key="2">
    <source>
        <dbReference type="PROSITE" id="PS50060"/>
    </source>
</evidence>
<dbReference type="Proteomes" id="UP000025227">
    <property type="component" value="Unplaced"/>
</dbReference>
<feature type="domain" description="MAM" evidence="2">
    <location>
        <begin position="99"/>
        <end position="197"/>
    </location>
</feature>
<evidence type="ECO:0000313" key="4">
    <source>
        <dbReference type="WBParaSite" id="HCON_00146600-00001"/>
    </source>
</evidence>
<dbReference type="Gene3D" id="2.60.120.200">
    <property type="match status" value="1"/>
</dbReference>
<evidence type="ECO:0000313" key="3">
    <source>
        <dbReference type="Proteomes" id="UP000025227"/>
    </source>
</evidence>
<dbReference type="OMA" id="DEMEYCS"/>
<dbReference type="AlphaFoldDB" id="A0A7I5ECK7"/>
<dbReference type="InterPro" id="IPR000998">
    <property type="entry name" value="MAM_dom"/>
</dbReference>
<protein>
    <submittedName>
        <fullName evidence="4">MAM domain-containing protein</fullName>
    </submittedName>
</protein>
<dbReference type="WBParaSite" id="HCON_00146600-00001">
    <property type="protein sequence ID" value="HCON_00146600-00001"/>
    <property type="gene ID" value="HCON_00146600"/>
</dbReference>
<keyword evidence="3" id="KW-1185">Reference proteome</keyword>
<evidence type="ECO:0000256" key="1">
    <source>
        <dbReference type="SAM" id="SignalP"/>
    </source>
</evidence>
<organism evidence="3 4">
    <name type="scientific">Haemonchus contortus</name>
    <name type="common">Barber pole worm</name>
    <dbReference type="NCBI Taxonomy" id="6289"/>
    <lineage>
        <taxon>Eukaryota</taxon>
        <taxon>Metazoa</taxon>
        <taxon>Ecdysozoa</taxon>
        <taxon>Nematoda</taxon>
        <taxon>Chromadorea</taxon>
        <taxon>Rhabditida</taxon>
        <taxon>Rhabditina</taxon>
        <taxon>Rhabditomorpha</taxon>
        <taxon>Strongyloidea</taxon>
        <taxon>Trichostrongylidae</taxon>
        <taxon>Haemonchus</taxon>
    </lineage>
</organism>
<proteinExistence type="predicted"/>
<dbReference type="SUPFAM" id="SSF49899">
    <property type="entry name" value="Concanavalin A-like lectins/glucanases"/>
    <property type="match status" value="2"/>
</dbReference>
<dbReference type="PROSITE" id="PS50060">
    <property type="entry name" value="MAM_2"/>
    <property type="match status" value="1"/>
</dbReference>
<dbReference type="PROSITE" id="PS51257">
    <property type="entry name" value="PROKAR_LIPOPROTEIN"/>
    <property type="match status" value="1"/>
</dbReference>
<keyword evidence="1" id="KW-0732">Signal</keyword>
<feature type="signal peptide" evidence="1">
    <location>
        <begin position="1"/>
        <end position="27"/>
    </location>
</feature>
<feature type="chain" id="PRO_5029753885" evidence="1">
    <location>
        <begin position="28"/>
        <end position="515"/>
    </location>
</feature>
<dbReference type="GO" id="GO:0016020">
    <property type="term" value="C:membrane"/>
    <property type="evidence" value="ECO:0007669"/>
    <property type="project" value="InterPro"/>
</dbReference>
<dbReference type="OrthoDB" id="5868689at2759"/>
<accession>A0A7I5ECK7</accession>
<sequence>MKSWCDFSESFLISLLLFTLMATSCFACHNFQPLHYNNHAHAARGVSIATNSPPPPPLDYFSMDKCFSMYPPYNAEELLASSMLYPFSDELAVTAGGRLTCAFDDPNEYCSWHNAMTADFTKAEWNTLFDINRFECTHPRRFPSSGQFLLVKGDPSGHPRTAALETTVPCQDNPGIIKFDVWSNNGNPGLRYCLNFFNNTSYCEDAMDAPNPLSFTVPYSVDPFTIRIEVTNINSQDVILIDNLYYEGRICEEVDDDESSSTAEENSSSVAVSEVNNLKEKQNHLVNGQVARDAFAGGAELEPIGGAMTFDIASNSEPEQLPPIAIQETVGQSDQNGKLNSTEERAADLLACEELACDFNHNHSCFYKLDGFGSTSSWQVGSGFVGNRHTGIQRPNPFDYSNMGYVYVGKNHVDSSNEIFVMESPKFQISSDARLTFDVYLRSHSPKLKVCIDSFDNCPYQSPPISKLTFWHTNHAINLGKGVRKVYFIATAVRQNQFLGVDRIRVIMLDGSSCA</sequence>